<dbReference type="AlphaFoldDB" id="A1ZD55"/>
<dbReference type="Proteomes" id="UP000004095">
    <property type="component" value="Unassembled WGS sequence"/>
</dbReference>
<evidence type="ECO:0000256" key="1">
    <source>
        <dbReference type="SAM" id="SignalP"/>
    </source>
</evidence>
<dbReference type="InterPro" id="IPR026444">
    <property type="entry name" value="Secre_tail"/>
</dbReference>
<evidence type="ECO:0000313" key="2">
    <source>
        <dbReference type="EMBL" id="EAY31594.1"/>
    </source>
</evidence>
<evidence type="ECO:0000313" key="3">
    <source>
        <dbReference type="Proteomes" id="UP000004095"/>
    </source>
</evidence>
<feature type="signal peptide" evidence="1">
    <location>
        <begin position="1"/>
        <end position="24"/>
    </location>
</feature>
<dbReference type="RefSeq" id="WP_002693315.1">
    <property type="nucleotide sequence ID" value="NZ_AAWS01000002.1"/>
</dbReference>
<name>A1ZD55_MICM2</name>
<proteinExistence type="predicted"/>
<accession>A1ZD55</accession>
<protein>
    <recommendedName>
        <fullName evidence="4">Secretion system C-terminal sorting domain-containing protein</fullName>
    </recommendedName>
</protein>
<keyword evidence="3" id="KW-1185">Reference proteome</keyword>
<organism evidence="2 3">
    <name type="scientific">Microscilla marina ATCC 23134</name>
    <dbReference type="NCBI Taxonomy" id="313606"/>
    <lineage>
        <taxon>Bacteria</taxon>
        <taxon>Pseudomonadati</taxon>
        <taxon>Bacteroidota</taxon>
        <taxon>Cytophagia</taxon>
        <taxon>Cytophagales</taxon>
        <taxon>Microscillaceae</taxon>
        <taxon>Microscilla</taxon>
    </lineage>
</organism>
<dbReference type="NCBIfam" id="TIGR04183">
    <property type="entry name" value="Por_Secre_tail"/>
    <property type="match status" value="1"/>
</dbReference>
<dbReference type="OrthoDB" id="9757809at2"/>
<reference evidence="2 3" key="1">
    <citation type="submission" date="2007-01" db="EMBL/GenBank/DDBJ databases">
        <authorList>
            <person name="Haygood M."/>
            <person name="Podell S."/>
            <person name="Anderson C."/>
            <person name="Hopkinson B."/>
            <person name="Roe K."/>
            <person name="Barbeau K."/>
            <person name="Gaasterland T."/>
            <person name="Ferriera S."/>
            <person name="Johnson J."/>
            <person name="Kravitz S."/>
            <person name="Beeson K."/>
            <person name="Sutton G."/>
            <person name="Rogers Y.-H."/>
            <person name="Friedman R."/>
            <person name="Frazier M."/>
            <person name="Venter J.C."/>
        </authorList>
    </citation>
    <scope>NUCLEOTIDE SEQUENCE [LARGE SCALE GENOMIC DNA]</scope>
    <source>
        <strain evidence="2 3">ATCC 23134</strain>
    </source>
</reference>
<comment type="caution">
    <text evidence="2">The sequence shown here is derived from an EMBL/GenBank/DDBJ whole genome shotgun (WGS) entry which is preliminary data.</text>
</comment>
<sequence>MYQVLFKIKVIVFATCLVTALAQAQQAQTKPEEVAPNIQVEVFPNPSPTRVFSVIIKATQSQPFIVQVQDALQRTVYQKAVKSVYGFSLHTLRLDTRPKGWYYLVITSAKGKVIKRLKSL</sequence>
<dbReference type="EMBL" id="AAWS01000002">
    <property type="protein sequence ID" value="EAY31594.1"/>
    <property type="molecule type" value="Genomic_DNA"/>
</dbReference>
<keyword evidence="1" id="KW-0732">Signal</keyword>
<evidence type="ECO:0008006" key="4">
    <source>
        <dbReference type="Google" id="ProtNLM"/>
    </source>
</evidence>
<feature type="chain" id="PRO_5002642071" description="Secretion system C-terminal sorting domain-containing protein" evidence="1">
    <location>
        <begin position="25"/>
        <end position="120"/>
    </location>
</feature>
<gene>
    <name evidence="2" type="ORF">M23134_05100</name>
</gene>